<dbReference type="EMBL" id="AMGY01000005">
    <property type="protein sequence ID" value="EXJ83050.1"/>
    <property type="molecule type" value="Genomic_DNA"/>
</dbReference>
<keyword evidence="7" id="KW-1185">Reference proteome</keyword>
<dbReference type="HOGENOM" id="CLU_1796226_0_0_1"/>
<dbReference type="GeneID" id="19170973"/>
<dbReference type="AlphaFoldDB" id="W9Y089"/>
<comment type="caution">
    <text evidence="6">The sequence shown here is derived from an EMBL/GenBank/DDBJ whole genome shotgun (WGS) entry which is preliminary data.</text>
</comment>
<comment type="subcellular location">
    <subcellularLocation>
        <location evidence="1">Membrane</location>
        <topology evidence="1">Multi-pass membrane protein</topology>
    </subcellularLocation>
</comment>
<evidence type="ECO:0000313" key="7">
    <source>
        <dbReference type="Proteomes" id="UP000019478"/>
    </source>
</evidence>
<dbReference type="Proteomes" id="UP000019478">
    <property type="component" value="Unassembled WGS sequence"/>
</dbReference>
<dbReference type="GO" id="GO:0022857">
    <property type="term" value="F:transmembrane transporter activity"/>
    <property type="evidence" value="ECO:0007669"/>
    <property type="project" value="TreeGrafter"/>
</dbReference>
<evidence type="ECO:0000256" key="5">
    <source>
        <dbReference type="ARBA" id="ARBA00023136"/>
    </source>
</evidence>
<protein>
    <recommendedName>
        <fullName evidence="8">Major facilitator superfamily (MFS) profile domain-containing protein</fullName>
    </recommendedName>
</protein>
<dbReference type="Gene3D" id="1.20.1250.20">
    <property type="entry name" value="MFS general substrate transporter like domains"/>
    <property type="match status" value="1"/>
</dbReference>
<dbReference type="SUPFAM" id="SSF103473">
    <property type="entry name" value="MFS general substrate transporter"/>
    <property type="match status" value="1"/>
</dbReference>
<dbReference type="InterPro" id="IPR036259">
    <property type="entry name" value="MFS_trans_sf"/>
</dbReference>
<dbReference type="RefSeq" id="XP_007735173.1">
    <property type="nucleotide sequence ID" value="XM_007736983.1"/>
</dbReference>
<dbReference type="eggNOG" id="KOG2533">
    <property type="taxonomic scope" value="Eukaryota"/>
</dbReference>
<reference evidence="6 7" key="1">
    <citation type="submission" date="2013-03" db="EMBL/GenBank/DDBJ databases">
        <title>The Genome Sequence of Capronia epimyces CBS 606.96.</title>
        <authorList>
            <consortium name="The Broad Institute Genomics Platform"/>
            <person name="Cuomo C."/>
            <person name="de Hoog S."/>
            <person name="Gorbushina A."/>
            <person name="Walker B."/>
            <person name="Young S.K."/>
            <person name="Zeng Q."/>
            <person name="Gargeya S."/>
            <person name="Fitzgerald M."/>
            <person name="Haas B."/>
            <person name="Abouelleil A."/>
            <person name="Allen A.W."/>
            <person name="Alvarado L."/>
            <person name="Arachchi H.M."/>
            <person name="Berlin A.M."/>
            <person name="Chapman S.B."/>
            <person name="Gainer-Dewar J."/>
            <person name="Goldberg J."/>
            <person name="Griggs A."/>
            <person name="Gujja S."/>
            <person name="Hansen M."/>
            <person name="Howarth C."/>
            <person name="Imamovic A."/>
            <person name="Ireland A."/>
            <person name="Larimer J."/>
            <person name="McCowan C."/>
            <person name="Murphy C."/>
            <person name="Pearson M."/>
            <person name="Poon T.W."/>
            <person name="Priest M."/>
            <person name="Roberts A."/>
            <person name="Saif S."/>
            <person name="Shea T."/>
            <person name="Sisk P."/>
            <person name="Sykes S."/>
            <person name="Wortman J."/>
            <person name="Nusbaum C."/>
            <person name="Birren B."/>
        </authorList>
    </citation>
    <scope>NUCLEOTIDE SEQUENCE [LARGE SCALE GENOMIC DNA]</scope>
    <source>
        <strain evidence="6 7">CBS 606.96</strain>
    </source>
</reference>
<accession>W9Y089</accession>
<evidence type="ECO:0000256" key="3">
    <source>
        <dbReference type="ARBA" id="ARBA00022692"/>
    </source>
</evidence>
<evidence type="ECO:0000313" key="6">
    <source>
        <dbReference type="EMBL" id="EXJ83050.1"/>
    </source>
</evidence>
<dbReference type="OrthoDB" id="2985014at2759"/>
<evidence type="ECO:0000256" key="1">
    <source>
        <dbReference type="ARBA" id="ARBA00004141"/>
    </source>
</evidence>
<evidence type="ECO:0000256" key="2">
    <source>
        <dbReference type="ARBA" id="ARBA00022448"/>
    </source>
</evidence>
<evidence type="ECO:0000256" key="4">
    <source>
        <dbReference type="ARBA" id="ARBA00022989"/>
    </source>
</evidence>
<keyword evidence="3" id="KW-0812">Transmembrane</keyword>
<sequence length="144" mass="15612">MPTDSLSAAVVVSSGKDEITEKTTGAVSPATEVKSLDSRNLTIVPRGDAGSVPDLDLGQVTGVDDDAVLDARRAFTAEEEKRLIRRIDWRLLPLLSILYMVKTIDAANVSNARIMGRGTPYNIMTELGISSNQYNFVTTAYYVS</sequence>
<dbReference type="PANTHER" id="PTHR43791">
    <property type="entry name" value="PERMEASE-RELATED"/>
    <property type="match status" value="1"/>
</dbReference>
<keyword evidence="5" id="KW-0472">Membrane</keyword>
<name>W9Y089_9EURO</name>
<organism evidence="6 7">
    <name type="scientific">Capronia epimyces CBS 606.96</name>
    <dbReference type="NCBI Taxonomy" id="1182542"/>
    <lineage>
        <taxon>Eukaryota</taxon>
        <taxon>Fungi</taxon>
        <taxon>Dikarya</taxon>
        <taxon>Ascomycota</taxon>
        <taxon>Pezizomycotina</taxon>
        <taxon>Eurotiomycetes</taxon>
        <taxon>Chaetothyriomycetidae</taxon>
        <taxon>Chaetothyriales</taxon>
        <taxon>Herpotrichiellaceae</taxon>
        <taxon>Capronia</taxon>
    </lineage>
</organism>
<evidence type="ECO:0008006" key="8">
    <source>
        <dbReference type="Google" id="ProtNLM"/>
    </source>
</evidence>
<gene>
    <name evidence="6" type="ORF">A1O3_06867</name>
</gene>
<proteinExistence type="predicted"/>
<dbReference type="GO" id="GO:0016020">
    <property type="term" value="C:membrane"/>
    <property type="evidence" value="ECO:0007669"/>
    <property type="project" value="UniProtKB-SubCell"/>
</dbReference>
<keyword evidence="4" id="KW-1133">Transmembrane helix</keyword>
<keyword evidence="2" id="KW-0813">Transport</keyword>
<dbReference type="PANTHER" id="PTHR43791:SF36">
    <property type="entry name" value="TRANSPORTER, PUTATIVE (AFU_ORTHOLOGUE AFUA_6G08340)-RELATED"/>
    <property type="match status" value="1"/>
</dbReference>